<dbReference type="EMBL" id="BTSX01000004">
    <property type="protein sequence ID" value="GMS92724.1"/>
    <property type="molecule type" value="Genomic_DNA"/>
</dbReference>
<dbReference type="Proteomes" id="UP001432027">
    <property type="component" value="Unassembled WGS sequence"/>
</dbReference>
<gene>
    <name evidence="2" type="ORF">PENTCL1PPCAC_14899</name>
</gene>
<feature type="compositionally biased region" description="Basic and acidic residues" evidence="1">
    <location>
        <begin position="73"/>
        <end position="90"/>
    </location>
</feature>
<proteinExistence type="predicted"/>
<feature type="non-terminal residue" evidence="2">
    <location>
        <position position="1"/>
    </location>
</feature>
<comment type="caution">
    <text evidence="2">The sequence shown here is derived from an EMBL/GenBank/DDBJ whole genome shotgun (WGS) entry which is preliminary data.</text>
</comment>
<evidence type="ECO:0000313" key="2">
    <source>
        <dbReference type="EMBL" id="GMS92724.1"/>
    </source>
</evidence>
<protein>
    <submittedName>
        <fullName evidence="2">Uncharacterized protein</fullName>
    </submittedName>
</protein>
<dbReference type="AlphaFoldDB" id="A0AAV5TG11"/>
<evidence type="ECO:0000256" key="1">
    <source>
        <dbReference type="SAM" id="MobiDB-lite"/>
    </source>
</evidence>
<reference evidence="2" key="1">
    <citation type="submission" date="2023-10" db="EMBL/GenBank/DDBJ databases">
        <title>Genome assembly of Pristionchus species.</title>
        <authorList>
            <person name="Yoshida K."/>
            <person name="Sommer R.J."/>
        </authorList>
    </citation>
    <scope>NUCLEOTIDE SEQUENCE</scope>
    <source>
        <strain evidence="2">RS0144</strain>
    </source>
</reference>
<organism evidence="2 3">
    <name type="scientific">Pristionchus entomophagus</name>
    <dbReference type="NCBI Taxonomy" id="358040"/>
    <lineage>
        <taxon>Eukaryota</taxon>
        <taxon>Metazoa</taxon>
        <taxon>Ecdysozoa</taxon>
        <taxon>Nematoda</taxon>
        <taxon>Chromadorea</taxon>
        <taxon>Rhabditida</taxon>
        <taxon>Rhabditina</taxon>
        <taxon>Diplogasteromorpha</taxon>
        <taxon>Diplogasteroidea</taxon>
        <taxon>Neodiplogasteridae</taxon>
        <taxon>Pristionchus</taxon>
    </lineage>
</organism>
<name>A0AAV5TG11_9BILA</name>
<keyword evidence="3" id="KW-1185">Reference proteome</keyword>
<feature type="region of interest" description="Disordered" evidence="1">
    <location>
        <begin position="72"/>
        <end position="118"/>
    </location>
</feature>
<feature type="compositionally biased region" description="Basic and acidic residues" evidence="1">
    <location>
        <begin position="97"/>
        <end position="107"/>
    </location>
</feature>
<accession>A0AAV5TG11</accession>
<sequence>RLLIREHRTCLVRHPDLVYNDDVEGYDRRPWDEDEHEDVPVDARDIQVDLVLAKCGLRHLTVLVQRDLKRRRNAVENAEHRDRRHCDRRVGGGAEGDATHRERDCQEPIHGNRHAHPD</sequence>
<evidence type="ECO:0000313" key="3">
    <source>
        <dbReference type="Proteomes" id="UP001432027"/>
    </source>
</evidence>